<gene>
    <name evidence="3" type="ORF">A3841_16545</name>
</gene>
<dbReference type="EMBL" id="LVWA01000005">
    <property type="protein sequence ID" value="OKL39971.1"/>
    <property type="molecule type" value="Genomic_DNA"/>
</dbReference>
<dbReference type="STRING" id="1797110.A3841_16545"/>
<accession>A0A1Q5PCQ6</accession>
<dbReference type="Proteomes" id="UP000186551">
    <property type="component" value="Unassembled WGS sequence"/>
</dbReference>
<dbReference type="InterPro" id="IPR054426">
    <property type="entry name" value="S1CSD-TOTE-1"/>
</dbReference>
<dbReference type="OrthoDB" id="6196244at2"/>
<proteinExistence type="predicted"/>
<feature type="domain" description="TOTE conflict systems S1/CSD-like" evidence="2">
    <location>
        <begin position="360"/>
        <end position="421"/>
    </location>
</feature>
<keyword evidence="4" id="KW-1185">Reference proteome</keyword>
<organism evidence="3 4">
    <name type="scientific">Pontibacter flavimaris</name>
    <dbReference type="NCBI Taxonomy" id="1797110"/>
    <lineage>
        <taxon>Bacteria</taxon>
        <taxon>Pseudomonadati</taxon>
        <taxon>Bacteroidota</taxon>
        <taxon>Cytophagia</taxon>
        <taxon>Cytophagales</taxon>
        <taxon>Hymenobacteraceae</taxon>
        <taxon>Pontibacter</taxon>
    </lineage>
</organism>
<protein>
    <recommendedName>
        <fullName evidence="5">Tetratricopeptide repeat protein</fullName>
    </recommendedName>
</protein>
<dbReference type="RefSeq" id="WP_073852078.1">
    <property type="nucleotide sequence ID" value="NZ_LVWA01000005.1"/>
</dbReference>
<dbReference type="InterPro" id="IPR011990">
    <property type="entry name" value="TPR-like_helical_dom_sf"/>
</dbReference>
<evidence type="ECO:0000259" key="1">
    <source>
        <dbReference type="Pfam" id="PF22707"/>
    </source>
</evidence>
<dbReference type="Pfam" id="PF22708">
    <property type="entry name" value="S1CSD-TOTE-1"/>
    <property type="match status" value="1"/>
</dbReference>
<sequence>MPAKEIKELRQSGRLEEAYAMAKAELEAEPNNLWAKRNLSWVLYSQLDKAASNLNLFLAKLEELETLELPESEEMLYDNLSIVIAKAVRHITGHQNINLSSLDTLFSKVSTLPLVKPSKWYTSLFQAFHKGYRDTDKYIAFADWWGLENFREEDYQKDKMPDGKEMMAIAEQAYIAYSKQLLPKHTMFGEEIFNKEKVEAFMPKLDQIVESYPNYVYPAYYKAKLLLALGDEENLLSAILPFAKKKRNDFWVWDVLSEAFKGDEEKILACYCRALTCNSPEEMLVSLRQKMATIFIAKELYNEARTEIEKIVAARTAKGWSISNTLTGWQKTEWYKRAIAKKSNHDFYKRYTHVADNLLYSDVEEESVLVTFVNSDKKMLNFTASEDKQGFFKYDRLIDKVRVGDTLNVRFQSGSKDGLHKVFTASKGTDERLKQQFFKEVEGEVRIAEGKEFGFVGDVFLHPTVVSKNKLAAGMTIKGQAMKSFDPKKGQWGWKLISID</sequence>
<evidence type="ECO:0000259" key="2">
    <source>
        <dbReference type="Pfam" id="PF22708"/>
    </source>
</evidence>
<dbReference type="Pfam" id="PF22707">
    <property type="entry name" value="S1CSD-TOTE-2"/>
    <property type="match status" value="1"/>
</dbReference>
<dbReference type="AlphaFoldDB" id="A0A1Q5PCQ6"/>
<dbReference type="InterPro" id="IPR054427">
    <property type="entry name" value="S1CSD-TOTE-2"/>
</dbReference>
<dbReference type="Pfam" id="PF22860">
    <property type="entry name" value="DUF7017"/>
    <property type="match status" value="1"/>
</dbReference>
<reference evidence="3 4" key="1">
    <citation type="submission" date="2016-03" db="EMBL/GenBank/DDBJ databases">
        <title>Genome sequence of Pontibacter sp. nov., of the family cytophagaceae, isolated from marine sediment of the Yellow Sea, China.</title>
        <authorList>
            <person name="Zhang G."/>
            <person name="Zhang R."/>
        </authorList>
    </citation>
    <scope>NUCLEOTIDE SEQUENCE [LARGE SCALE GENOMIC DNA]</scope>
    <source>
        <strain evidence="3 4">S10-8</strain>
    </source>
</reference>
<dbReference type="Gene3D" id="1.25.40.10">
    <property type="entry name" value="Tetratricopeptide repeat domain"/>
    <property type="match status" value="1"/>
</dbReference>
<evidence type="ECO:0000313" key="4">
    <source>
        <dbReference type="Proteomes" id="UP000186551"/>
    </source>
</evidence>
<evidence type="ECO:0008006" key="5">
    <source>
        <dbReference type="Google" id="ProtNLM"/>
    </source>
</evidence>
<feature type="domain" description="TOTE conflict systems S1/CSD-like" evidence="1">
    <location>
        <begin position="439"/>
        <end position="499"/>
    </location>
</feature>
<evidence type="ECO:0000313" key="3">
    <source>
        <dbReference type="EMBL" id="OKL39971.1"/>
    </source>
</evidence>
<name>A0A1Q5PCQ6_9BACT</name>
<dbReference type="InterPro" id="IPR054283">
    <property type="entry name" value="DUF7017"/>
</dbReference>
<comment type="caution">
    <text evidence="3">The sequence shown here is derived from an EMBL/GenBank/DDBJ whole genome shotgun (WGS) entry which is preliminary data.</text>
</comment>